<sequence length="155" mass="16686">MKKDLHIDLDEDQGGTATVTSSGTSTDVIDEGGAKAVIVDEDGDVLDKLPSRAVRNDDGSVTLPLIEPVTITTRKDGKVRERTFESLTFFRLKGADIQAIAAASKENDTVVTFARSTRTMQAVMNAVFDKMDAADIVDGGKVINHFLTSGRRTGR</sequence>
<proteinExistence type="predicted"/>
<evidence type="ECO:0000313" key="2">
    <source>
        <dbReference type="EMBL" id="QRF50002.1"/>
    </source>
</evidence>
<feature type="region of interest" description="Disordered" evidence="1">
    <location>
        <begin position="1"/>
        <end position="26"/>
    </location>
</feature>
<feature type="compositionally biased region" description="Low complexity" evidence="1">
    <location>
        <begin position="14"/>
        <end position="26"/>
    </location>
</feature>
<name>A0ABX7EPU6_9HYPH</name>
<evidence type="ECO:0000313" key="3">
    <source>
        <dbReference type="Proteomes" id="UP000596351"/>
    </source>
</evidence>
<accession>A0ABX7EPU6</accession>
<dbReference type="EMBL" id="CP032405">
    <property type="protein sequence ID" value="QRF50002.1"/>
    <property type="molecule type" value="Genomic_DNA"/>
</dbReference>
<keyword evidence="3" id="KW-1185">Reference proteome</keyword>
<gene>
    <name evidence="2" type="ORF">D4A92_00345</name>
</gene>
<dbReference type="Proteomes" id="UP000596351">
    <property type="component" value="Chromosome"/>
</dbReference>
<protein>
    <submittedName>
        <fullName evidence="2">Uncharacterized protein</fullName>
    </submittedName>
</protein>
<evidence type="ECO:0000256" key="1">
    <source>
        <dbReference type="SAM" id="MobiDB-lite"/>
    </source>
</evidence>
<organism evidence="2 3">
    <name type="scientific">Rhizobium rosettiformans</name>
    <dbReference type="NCBI Taxonomy" id="1368430"/>
    <lineage>
        <taxon>Bacteria</taxon>
        <taxon>Pseudomonadati</taxon>
        <taxon>Pseudomonadota</taxon>
        <taxon>Alphaproteobacteria</taxon>
        <taxon>Hyphomicrobiales</taxon>
        <taxon>Rhizobiaceae</taxon>
        <taxon>Rhizobium/Agrobacterium group</taxon>
        <taxon>Rhizobium</taxon>
    </lineage>
</organism>
<reference evidence="2 3" key="1">
    <citation type="submission" date="2018-09" db="EMBL/GenBank/DDBJ databases">
        <title>Rhizobium sp. MAE2-X.</title>
        <authorList>
            <person name="Lee Y."/>
            <person name="Jeon C.O."/>
        </authorList>
    </citation>
    <scope>NUCLEOTIDE SEQUENCE [LARGE SCALE GENOMIC DNA]</scope>
    <source>
        <strain evidence="2 3">MAE2-X</strain>
    </source>
</reference>
<dbReference type="RefSeq" id="WP_203017346.1">
    <property type="nucleotide sequence ID" value="NZ_CP032405.1"/>
</dbReference>